<evidence type="ECO:0000313" key="2">
    <source>
        <dbReference type="EMBL" id="KAK3781861.1"/>
    </source>
</evidence>
<reference evidence="2" key="1">
    <citation type="journal article" date="2023" name="G3 (Bethesda)">
        <title>A reference genome for the long-term kleptoplast-retaining sea slug Elysia crispata morphotype clarki.</title>
        <authorList>
            <person name="Eastman K.E."/>
            <person name="Pendleton A.L."/>
            <person name="Shaikh M.A."/>
            <person name="Suttiyut T."/>
            <person name="Ogas R."/>
            <person name="Tomko P."/>
            <person name="Gavelis G."/>
            <person name="Widhalm J.R."/>
            <person name="Wisecaver J.H."/>
        </authorList>
    </citation>
    <scope>NUCLEOTIDE SEQUENCE</scope>
    <source>
        <strain evidence="2">ECLA1</strain>
    </source>
</reference>
<proteinExistence type="predicted"/>
<dbReference type="AlphaFoldDB" id="A0AAE1DSW6"/>
<organism evidence="2 3">
    <name type="scientific">Elysia crispata</name>
    <name type="common">lettuce slug</name>
    <dbReference type="NCBI Taxonomy" id="231223"/>
    <lineage>
        <taxon>Eukaryota</taxon>
        <taxon>Metazoa</taxon>
        <taxon>Spiralia</taxon>
        <taxon>Lophotrochozoa</taxon>
        <taxon>Mollusca</taxon>
        <taxon>Gastropoda</taxon>
        <taxon>Heterobranchia</taxon>
        <taxon>Euthyneura</taxon>
        <taxon>Panpulmonata</taxon>
        <taxon>Sacoglossa</taxon>
        <taxon>Placobranchoidea</taxon>
        <taxon>Plakobranchidae</taxon>
        <taxon>Elysia</taxon>
    </lineage>
</organism>
<evidence type="ECO:0000313" key="3">
    <source>
        <dbReference type="Proteomes" id="UP001283361"/>
    </source>
</evidence>
<evidence type="ECO:0000256" key="1">
    <source>
        <dbReference type="SAM" id="MobiDB-lite"/>
    </source>
</evidence>
<keyword evidence="3" id="KW-1185">Reference proteome</keyword>
<protein>
    <submittedName>
        <fullName evidence="2">Uncharacterized protein</fullName>
    </submittedName>
</protein>
<name>A0AAE1DSW6_9GAST</name>
<comment type="caution">
    <text evidence="2">The sequence shown here is derived from an EMBL/GenBank/DDBJ whole genome shotgun (WGS) entry which is preliminary data.</text>
</comment>
<dbReference type="EMBL" id="JAWDGP010002576">
    <property type="protein sequence ID" value="KAK3781861.1"/>
    <property type="molecule type" value="Genomic_DNA"/>
</dbReference>
<sequence length="181" mass="20184">MRLQTSLPLLQNECSPYPPVIEAWIGSSRTQLCSTLACSARLHSLPKALIGGVSRFSLSHSVIFALIAPHLIPEVAAVGKFHRRAVFLIVYRDSSRAIGEDQWSRAEKKIIIVSRKCEDVVVQVLRAWYRQGAMNPQQTGLWKQRTIMFKKLFEVSPNSDNGGAKRLRSGPNLKKTNLSGS</sequence>
<feature type="region of interest" description="Disordered" evidence="1">
    <location>
        <begin position="160"/>
        <end position="181"/>
    </location>
</feature>
<accession>A0AAE1DSW6</accession>
<dbReference type="Proteomes" id="UP001283361">
    <property type="component" value="Unassembled WGS sequence"/>
</dbReference>
<gene>
    <name evidence="2" type="ORF">RRG08_020553</name>
</gene>